<dbReference type="PRINTS" id="PR00035">
    <property type="entry name" value="HTHGNTR"/>
</dbReference>
<dbReference type="PROSITE" id="PS50949">
    <property type="entry name" value="HTH_GNTR"/>
    <property type="match status" value="1"/>
</dbReference>
<dbReference type="InterPro" id="IPR008920">
    <property type="entry name" value="TF_FadR/GntR_C"/>
</dbReference>
<dbReference type="SMART" id="SM00345">
    <property type="entry name" value="HTH_GNTR"/>
    <property type="match status" value="1"/>
</dbReference>
<feature type="region of interest" description="Disordered" evidence="4">
    <location>
        <begin position="211"/>
        <end position="249"/>
    </location>
</feature>
<dbReference type="SUPFAM" id="SSF46785">
    <property type="entry name" value="Winged helix' DNA-binding domain"/>
    <property type="match status" value="1"/>
</dbReference>
<dbReference type="Pfam" id="PF00392">
    <property type="entry name" value="GntR"/>
    <property type="match status" value="1"/>
</dbReference>
<dbReference type="SUPFAM" id="SSF48008">
    <property type="entry name" value="GntR ligand-binding domain-like"/>
    <property type="match status" value="1"/>
</dbReference>
<name>A0ABS1SND0_9MICO</name>
<evidence type="ECO:0000256" key="1">
    <source>
        <dbReference type="ARBA" id="ARBA00023015"/>
    </source>
</evidence>
<keyword evidence="7" id="KW-1185">Reference proteome</keyword>
<evidence type="ECO:0000256" key="4">
    <source>
        <dbReference type="SAM" id="MobiDB-lite"/>
    </source>
</evidence>
<evidence type="ECO:0000313" key="7">
    <source>
        <dbReference type="Proteomes" id="UP001646141"/>
    </source>
</evidence>
<dbReference type="InterPro" id="IPR036388">
    <property type="entry name" value="WH-like_DNA-bd_sf"/>
</dbReference>
<proteinExistence type="predicted"/>
<evidence type="ECO:0000256" key="3">
    <source>
        <dbReference type="ARBA" id="ARBA00023163"/>
    </source>
</evidence>
<dbReference type="SMART" id="SM00895">
    <property type="entry name" value="FCD"/>
    <property type="match status" value="1"/>
</dbReference>
<organism evidence="6 7">
    <name type="scientific">Leucobacter chromiireducens subsp. chromiireducens</name>
    <dbReference type="NCBI Taxonomy" id="660067"/>
    <lineage>
        <taxon>Bacteria</taxon>
        <taxon>Bacillati</taxon>
        <taxon>Actinomycetota</taxon>
        <taxon>Actinomycetes</taxon>
        <taxon>Micrococcales</taxon>
        <taxon>Microbacteriaceae</taxon>
        <taxon>Leucobacter</taxon>
    </lineage>
</organism>
<comment type="caution">
    <text evidence="6">The sequence shown here is derived from an EMBL/GenBank/DDBJ whole genome shotgun (WGS) entry which is preliminary data.</text>
</comment>
<dbReference type="Gene3D" id="1.10.10.10">
    <property type="entry name" value="Winged helix-like DNA-binding domain superfamily/Winged helix DNA-binding domain"/>
    <property type="match status" value="1"/>
</dbReference>
<evidence type="ECO:0000259" key="5">
    <source>
        <dbReference type="PROSITE" id="PS50949"/>
    </source>
</evidence>
<gene>
    <name evidence="6" type="ORF">D3226_06790</name>
</gene>
<evidence type="ECO:0000256" key="2">
    <source>
        <dbReference type="ARBA" id="ARBA00023125"/>
    </source>
</evidence>
<feature type="domain" description="HTH gntR-type" evidence="5">
    <location>
        <begin position="24"/>
        <end position="92"/>
    </location>
</feature>
<feature type="compositionally biased region" description="Low complexity" evidence="4">
    <location>
        <begin position="217"/>
        <end position="230"/>
    </location>
</feature>
<dbReference type="PANTHER" id="PTHR43537:SF47">
    <property type="entry name" value="REGULATORY PROTEIN GNTR HTH"/>
    <property type="match status" value="1"/>
</dbReference>
<dbReference type="InterPro" id="IPR000524">
    <property type="entry name" value="Tscrpt_reg_HTH_GntR"/>
</dbReference>
<dbReference type="InterPro" id="IPR011711">
    <property type="entry name" value="GntR_C"/>
</dbReference>
<evidence type="ECO:0000313" key="6">
    <source>
        <dbReference type="EMBL" id="MBL3689666.1"/>
    </source>
</evidence>
<dbReference type="PANTHER" id="PTHR43537">
    <property type="entry name" value="TRANSCRIPTIONAL REGULATOR, GNTR FAMILY"/>
    <property type="match status" value="1"/>
</dbReference>
<dbReference type="Proteomes" id="UP001646141">
    <property type="component" value="Unassembled WGS sequence"/>
</dbReference>
<reference evidence="6 7" key="1">
    <citation type="submission" date="2018-09" db="EMBL/GenBank/DDBJ databases">
        <title>Comparative genomics of Leucobacter spp.</title>
        <authorList>
            <person name="Reis A.C."/>
            <person name="Kolvenbach B.A."/>
            <person name="Corvini P.F.X."/>
            <person name="Nunes O.C."/>
        </authorList>
    </citation>
    <scope>NUCLEOTIDE SEQUENCE [LARGE SCALE GENOMIC DNA]</scope>
    <source>
        <strain evidence="6 7">L-1</strain>
    </source>
</reference>
<keyword evidence="3" id="KW-0804">Transcription</keyword>
<sequence length="249" mass="27404">MTHVTPKSEPTRDSAQLLDPVQRLSLSDQVVERLRTEISEGRWPVGERIPPEPELMASLGVARGTLREALRALQYSGMLEIRRGDGTFVRARSEVPGALARSGASLRDVLEARRALEPQLARLAAERATQDDTARIADALAARSASSDEEWVEADVAVHEAIARAARNPILFEVYTALLPRLHESMRSAQQREGFCRDEPRGHDDVLEAIRRRDPDAAAASAEENLAATEVWDAGEAESNTAGRGEQRR</sequence>
<dbReference type="Gene3D" id="1.20.120.530">
    <property type="entry name" value="GntR ligand-binding domain-like"/>
    <property type="match status" value="1"/>
</dbReference>
<dbReference type="CDD" id="cd07377">
    <property type="entry name" value="WHTH_GntR"/>
    <property type="match status" value="1"/>
</dbReference>
<accession>A0ABS1SND0</accession>
<dbReference type="InterPro" id="IPR036390">
    <property type="entry name" value="WH_DNA-bd_sf"/>
</dbReference>
<keyword evidence="1" id="KW-0805">Transcription regulation</keyword>
<keyword evidence="2" id="KW-0238">DNA-binding</keyword>
<dbReference type="Pfam" id="PF07729">
    <property type="entry name" value="FCD"/>
    <property type="match status" value="1"/>
</dbReference>
<dbReference type="EMBL" id="QYAD01000002">
    <property type="protein sequence ID" value="MBL3689666.1"/>
    <property type="molecule type" value="Genomic_DNA"/>
</dbReference>
<protein>
    <submittedName>
        <fullName evidence="6">FadR family transcriptional regulator</fullName>
    </submittedName>
</protein>